<feature type="domain" description="HTH luxR-type" evidence="5">
    <location>
        <begin position="129"/>
        <end position="156"/>
    </location>
</feature>
<dbReference type="InterPro" id="IPR036388">
    <property type="entry name" value="WH-like_DNA-bd_sf"/>
</dbReference>
<dbReference type="eggNOG" id="COG1595">
    <property type="taxonomic scope" value="Bacteria"/>
</dbReference>
<name>E4Q8W5_CALH1</name>
<dbReference type="PANTHER" id="PTHR43133:SF46">
    <property type="entry name" value="RNA POLYMERASE SIGMA-70 FACTOR ECF SUBFAMILY"/>
    <property type="match status" value="1"/>
</dbReference>
<dbReference type="Proteomes" id="UP000006890">
    <property type="component" value="Chromosome"/>
</dbReference>
<dbReference type="HOGENOM" id="CLU_047691_3_4_9"/>
<dbReference type="InterPro" id="IPR039425">
    <property type="entry name" value="RNA_pol_sigma-70-like"/>
</dbReference>
<gene>
    <name evidence="6" type="ordered locus">Calhy_1164</name>
</gene>
<dbReference type="Gene3D" id="1.10.1740.10">
    <property type="match status" value="1"/>
</dbReference>
<reference key="1">
    <citation type="submission" date="2010-09" db="EMBL/GenBank/DDBJ databases">
        <title>Complete sequence of Caldicellulosiruptor hydrothermalis 108.</title>
        <authorList>
            <consortium name="US DOE Joint Genome Institute"/>
            <person name="Lucas S."/>
            <person name="Copeland A."/>
            <person name="Lapidus A."/>
            <person name="Cheng J.-F."/>
            <person name="Bruce D."/>
            <person name="Goodwin L."/>
            <person name="Pitluck S."/>
            <person name="Davenport K."/>
            <person name="Detter J.C."/>
            <person name="Han C."/>
            <person name="Tapia R."/>
            <person name="Land M."/>
            <person name="Hauser L."/>
            <person name="Chang Y.-J."/>
            <person name="Jeffries C."/>
            <person name="Kyrpides N."/>
            <person name="Ivanova N."/>
            <person name="Mikhailova N."/>
            <person name="Blumer-Schuette S.E."/>
            <person name="Kelly R.M."/>
            <person name="Woyke T."/>
        </authorList>
    </citation>
    <scope>NUCLEOTIDE SEQUENCE</scope>
    <source>
        <strain>108</strain>
    </source>
</reference>
<evidence type="ECO:0000256" key="3">
    <source>
        <dbReference type="ARBA" id="ARBA00023082"/>
    </source>
</evidence>
<dbReference type="GO" id="GO:0016987">
    <property type="term" value="F:sigma factor activity"/>
    <property type="evidence" value="ECO:0007669"/>
    <property type="project" value="UniProtKB-KW"/>
</dbReference>
<dbReference type="AlphaFoldDB" id="E4Q8W5"/>
<keyword evidence="4" id="KW-0804">Transcription</keyword>
<dbReference type="NCBIfam" id="TIGR02937">
    <property type="entry name" value="sigma70-ECF"/>
    <property type="match status" value="1"/>
</dbReference>
<dbReference type="STRING" id="632292.Calhy_1164"/>
<dbReference type="SUPFAM" id="SSF88946">
    <property type="entry name" value="Sigma2 domain of RNA polymerase sigma factors"/>
    <property type="match status" value="1"/>
</dbReference>
<dbReference type="InterPro" id="IPR000792">
    <property type="entry name" value="Tscrpt_reg_LuxR_C"/>
</dbReference>
<dbReference type="EMBL" id="CP002219">
    <property type="protein sequence ID" value="ADQ06884.1"/>
    <property type="molecule type" value="Genomic_DNA"/>
</dbReference>
<evidence type="ECO:0000256" key="4">
    <source>
        <dbReference type="ARBA" id="ARBA00023163"/>
    </source>
</evidence>
<dbReference type="InterPro" id="IPR014284">
    <property type="entry name" value="RNA_pol_sigma-70_dom"/>
</dbReference>
<protein>
    <submittedName>
        <fullName evidence="6">RNA polymerase, sigma-24 subunit, ECF subfamily</fullName>
    </submittedName>
</protein>
<evidence type="ECO:0000256" key="1">
    <source>
        <dbReference type="ARBA" id="ARBA00010641"/>
    </source>
</evidence>
<comment type="similarity">
    <text evidence="1">Belongs to the sigma-70 factor family. ECF subfamily.</text>
</comment>
<evidence type="ECO:0000259" key="5">
    <source>
        <dbReference type="PROSITE" id="PS00622"/>
    </source>
</evidence>
<dbReference type="RefSeq" id="WP_013403064.1">
    <property type="nucleotide sequence ID" value="NC_014652.1"/>
</dbReference>
<dbReference type="GO" id="GO:0006352">
    <property type="term" value="P:DNA-templated transcription initiation"/>
    <property type="evidence" value="ECO:0007669"/>
    <property type="project" value="InterPro"/>
</dbReference>
<proteinExistence type="inferred from homology"/>
<accession>E4Q8W5</accession>
<dbReference type="InterPro" id="IPR013324">
    <property type="entry name" value="RNA_pol_sigma_r3/r4-like"/>
</dbReference>
<sequence>MFIILENEKQGGFESLDFEQIYSKYYQKVLNYLTFMLKTSKEAEDIAQEVFYKLIKNPPREDNIQGWLITVAKNLAINYLKSQKRTTFGEKYLLLSKAPEDDIEILQVKMTLEKLPEEQRDLLILKYSGYTYEEIAKIMNINPNSVGTMIARAQRKFRKIYEEGEGE</sequence>
<dbReference type="PROSITE" id="PS00622">
    <property type="entry name" value="HTH_LUXR_1"/>
    <property type="match status" value="1"/>
</dbReference>
<dbReference type="Pfam" id="PF08281">
    <property type="entry name" value="Sigma70_r4_2"/>
    <property type="match status" value="1"/>
</dbReference>
<evidence type="ECO:0000313" key="6">
    <source>
        <dbReference type="EMBL" id="ADQ06884.1"/>
    </source>
</evidence>
<dbReference type="InterPro" id="IPR013249">
    <property type="entry name" value="RNA_pol_sigma70_r4_t2"/>
</dbReference>
<dbReference type="InterPro" id="IPR013325">
    <property type="entry name" value="RNA_pol_sigma_r2"/>
</dbReference>
<evidence type="ECO:0000256" key="2">
    <source>
        <dbReference type="ARBA" id="ARBA00023015"/>
    </source>
</evidence>
<keyword evidence="3" id="KW-0731">Sigma factor</keyword>
<dbReference type="Gene3D" id="1.10.10.10">
    <property type="entry name" value="Winged helix-like DNA-binding domain superfamily/Winged helix DNA-binding domain"/>
    <property type="match status" value="1"/>
</dbReference>
<dbReference type="KEGG" id="chd:Calhy_1164"/>
<dbReference type="InterPro" id="IPR007627">
    <property type="entry name" value="RNA_pol_sigma70_r2"/>
</dbReference>
<keyword evidence="7" id="KW-1185">Reference proteome</keyword>
<dbReference type="GO" id="GO:0003677">
    <property type="term" value="F:DNA binding"/>
    <property type="evidence" value="ECO:0007669"/>
    <property type="project" value="InterPro"/>
</dbReference>
<dbReference type="Pfam" id="PF04542">
    <property type="entry name" value="Sigma70_r2"/>
    <property type="match status" value="1"/>
</dbReference>
<dbReference type="SUPFAM" id="SSF88659">
    <property type="entry name" value="Sigma3 and sigma4 domains of RNA polymerase sigma factors"/>
    <property type="match status" value="1"/>
</dbReference>
<organism evidence="6 7">
    <name type="scientific">Caldicellulosiruptor hydrothermalis (strain DSM 18901 / VKM B-2411 / 108)</name>
    <dbReference type="NCBI Taxonomy" id="632292"/>
    <lineage>
        <taxon>Bacteria</taxon>
        <taxon>Bacillati</taxon>
        <taxon>Bacillota</taxon>
        <taxon>Bacillota incertae sedis</taxon>
        <taxon>Caldicellulosiruptorales</taxon>
        <taxon>Caldicellulosiruptoraceae</taxon>
        <taxon>Caldicellulosiruptor</taxon>
    </lineage>
</organism>
<dbReference type="PANTHER" id="PTHR43133">
    <property type="entry name" value="RNA POLYMERASE ECF-TYPE SIGMA FACTO"/>
    <property type="match status" value="1"/>
</dbReference>
<reference evidence="6 7" key="2">
    <citation type="journal article" date="2011" name="J. Bacteriol.">
        <title>Complete genome sequences for the anaerobic, extremely thermophilic plant biomass-degrading bacteria Caldicellulosiruptor hydrothermalis, Caldicellulosiruptor kristjanssonii, Caldicellulosiruptor kronotskyensis, Caldicellulosiruptor owensenis, and Caldicellulosiruptor lactoaceticus.</title>
        <authorList>
            <person name="Blumer-Schuette S.E."/>
            <person name="Ozdemir I."/>
            <person name="Mistry D."/>
            <person name="Lucas S."/>
            <person name="Lapidus A."/>
            <person name="Cheng J.F."/>
            <person name="Goodwin L.A."/>
            <person name="Pitluck S."/>
            <person name="Land M.L."/>
            <person name="Hauser L.J."/>
            <person name="Woyke T."/>
            <person name="Mikhailova N."/>
            <person name="Pati A."/>
            <person name="Kyrpides N.C."/>
            <person name="Ivanova N."/>
            <person name="Detter J.C."/>
            <person name="Walston-Davenport K."/>
            <person name="Han S."/>
            <person name="Adams M.W."/>
            <person name="Kelly R.M."/>
        </authorList>
    </citation>
    <scope>NUCLEOTIDE SEQUENCE [LARGE SCALE GENOMIC DNA]</scope>
    <source>
        <strain evidence="7">DSM 18901 / VKM B-2411 / 108</strain>
    </source>
</reference>
<evidence type="ECO:0000313" key="7">
    <source>
        <dbReference type="Proteomes" id="UP000006890"/>
    </source>
</evidence>
<dbReference type="CDD" id="cd06171">
    <property type="entry name" value="Sigma70_r4"/>
    <property type="match status" value="1"/>
</dbReference>
<keyword evidence="2" id="KW-0805">Transcription regulation</keyword>